<evidence type="ECO:0000256" key="1">
    <source>
        <dbReference type="SAM" id="MobiDB-lite"/>
    </source>
</evidence>
<dbReference type="Proteomes" id="UP001228113">
    <property type="component" value="Chromosome"/>
</dbReference>
<dbReference type="Pfam" id="PF05670">
    <property type="entry name" value="NFACT-R_1"/>
    <property type="match status" value="1"/>
</dbReference>
<keyword evidence="4" id="KW-1185">Reference proteome</keyword>
<dbReference type="GO" id="GO:0000049">
    <property type="term" value="F:tRNA binding"/>
    <property type="evidence" value="ECO:0007669"/>
    <property type="project" value="TreeGrafter"/>
</dbReference>
<dbReference type="InterPro" id="IPR051608">
    <property type="entry name" value="RQC_Subunit_NEMF"/>
</dbReference>
<reference evidence="3" key="1">
    <citation type="journal article" date="2023" name="Int. J. Syst. Evol. Microbiol.">
        <title>Mesoterricola silvestris gen. nov., sp. nov., Mesoterricola sediminis sp. nov., Geothrix oryzae sp. nov., Geothrix edaphica sp. nov., Geothrix rubra sp. nov., and Geothrix limicola sp. nov., six novel members of Acidobacteriota isolated from soils.</title>
        <authorList>
            <person name="Itoh H."/>
            <person name="Sugisawa Y."/>
            <person name="Mise K."/>
            <person name="Xu Z."/>
            <person name="Kuniyasu M."/>
            <person name="Ushijima N."/>
            <person name="Kawano K."/>
            <person name="Kobayashi E."/>
            <person name="Shiratori Y."/>
            <person name="Masuda Y."/>
            <person name="Senoo K."/>
        </authorList>
    </citation>
    <scope>NUCLEOTIDE SEQUENCE</scope>
    <source>
        <strain evidence="3">W786</strain>
    </source>
</reference>
<evidence type="ECO:0000259" key="2">
    <source>
        <dbReference type="Pfam" id="PF05670"/>
    </source>
</evidence>
<organism evidence="3 4">
    <name type="scientific">Mesoterricola sediminis</name>
    <dbReference type="NCBI Taxonomy" id="2927980"/>
    <lineage>
        <taxon>Bacteria</taxon>
        <taxon>Pseudomonadati</taxon>
        <taxon>Acidobacteriota</taxon>
        <taxon>Holophagae</taxon>
        <taxon>Holophagales</taxon>
        <taxon>Holophagaceae</taxon>
        <taxon>Mesoterricola</taxon>
    </lineage>
</organism>
<protein>
    <recommendedName>
        <fullName evidence="2">NFACT RNA-binding domain-containing protein</fullName>
    </recommendedName>
</protein>
<dbReference type="AlphaFoldDB" id="A0AA48H325"/>
<dbReference type="RefSeq" id="WP_243334760.1">
    <property type="nucleotide sequence ID" value="NZ_AP027081.1"/>
</dbReference>
<dbReference type="EMBL" id="AP027081">
    <property type="protein sequence ID" value="BDU75103.1"/>
    <property type="molecule type" value="Genomic_DNA"/>
</dbReference>
<feature type="compositionally biased region" description="Basic and acidic residues" evidence="1">
    <location>
        <begin position="335"/>
        <end position="357"/>
    </location>
</feature>
<dbReference type="GO" id="GO:0072344">
    <property type="term" value="P:rescue of stalled ribosome"/>
    <property type="evidence" value="ECO:0007669"/>
    <property type="project" value="TreeGrafter"/>
</dbReference>
<dbReference type="InterPro" id="IPR008532">
    <property type="entry name" value="NFACT_RNA-bd"/>
</dbReference>
<dbReference type="PANTHER" id="PTHR15239:SF6">
    <property type="entry name" value="RIBOSOME QUALITY CONTROL COMPLEX SUBUNIT NEMF"/>
    <property type="match status" value="1"/>
</dbReference>
<gene>
    <name evidence="3" type="ORF">METESE_00610</name>
</gene>
<proteinExistence type="predicted"/>
<accession>A0AA48H325</accession>
<evidence type="ECO:0000313" key="4">
    <source>
        <dbReference type="Proteomes" id="UP001228113"/>
    </source>
</evidence>
<name>A0AA48H325_9BACT</name>
<dbReference type="GO" id="GO:1990112">
    <property type="term" value="C:RQC complex"/>
    <property type="evidence" value="ECO:0007669"/>
    <property type="project" value="TreeGrafter"/>
</dbReference>
<feature type="domain" description="NFACT RNA-binding" evidence="2">
    <location>
        <begin position="365"/>
        <end position="464"/>
    </location>
</feature>
<dbReference type="PANTHER" id="PTHR15239">
    <property type="entry name" value="NUCLEAR EXPORT MEDIATOR FACTOR NEMF"/>
    <property type="match status" value="1"/>
</dbReference>
<sequence length="475" mass="53153">MDAPLLLALAHARRLAGEGAIQGVWCGPRALGLQWAPDRRGGLDPGLAWVFLLNPAPELWLLHERDEACVQLKAEARGDLSRRWALELKGARLTEVEGDPRERWVGLVFRRRAVTGRIEATRLAFQAFPGRAGVRLDGLDLNPARIGLGQPFPPTAPEPRGEPPAFLRWREAFGERLLAALGGELPEVLPGEGPLLVRHRAWSLARAEKLILAPRQARTDRKLVAERKRLERYREALAEDRARHTRALELRPRAQALAAELYRLKGRAGEVELTDGTRLRLPDGQRAEETAQRWFTAVKRAERGLERVADLEQELQRQFRDLARREAAPPPLEKAPLKERKGMDSKPPKEAKRADGKGRAYRSVMVDGFEVLIGKGDADNDQLTFKVGAPLDLWLHVAGTPGSHVIVRNPDRLSDFPRPVVERAAELAAFFSKARDGGKVEVHYCRVADVSKPRGFPPGKVLLKTWKSVRVYPKE</sequence>
<feature type="region of interest" description="Disordered" evidence="1">
    <location>
        <begin position="323"/>
        <end position="357"/>
    </location>
</feature>
<dbReference type="GO" id="GO:0043023">
    <property type="term" value="F:ribosomal large subunit binding"/>
    <property type="evidence" value="ECO:0007669"/>
    <property type="project" value="TreeGrafter"/>
</dbReference>
<evidence type="ECO:0000313" key="3">
    <source>
        <dbReference type="EMBL" id="BDU75103.1"/>
    </source>
</evidence>
<dbReference type="KEGG" id="msea:METESE_00610"/>